<evidence type="ECO:0000313" key="5">
    <source>
        <dbReference type="EMBL" id="MBB5111551.1"/>
    </source>
</evidence>
<feature type="signal peptide" evidence="3">
    <location>
        <begin position="1"/>
        <end position="26"/>
    </location>
</feature>
<evidence type="ECO:0000313" key="6">
    <source>
        <dbReference type="Proteomes" id="UP000618986"/>
    </source>
</evidence>
<feature type="compositionally biased region" description="Low complexity" evidence="1">
    <location>
        <begin position="49"/>
        <end position="60"/>
    </location>
</feature>
<feature type="region of interest" description="Disordered" evidence="1">
    <location>
        <begin position="291"/>
        <end position="325"/>
    </location>
</feature>
<dbReference type="PROSITE" id="PS51257">
    <property type="entry name" value="PROKAR_LIPOPROTEIN"/>
    <property type="match status" value="1"/>
</dbReference>
<evidence type="ECO:0000256" key="3">
    <source>
        <dbReference type="SAM" id="SignalP"/>
    </source>
</evidence>
<feature type="region of interest" description="Disordered" evidence="1">
    <location>
        <begin position="27"/>
        <end position="67"/>
    </location>
</feature>
<dbReference type="GeneID" id="300291979"/>
<organism evidence="5 6">
    <name type="scientific">Micromonospora echinospora</name>
    <name type="common">Micromonospora purpurea</name>
    <dbReference type="NCBI Taxonomy" id="1877"/>
    <lineage>
        <taxon>Bacteria</taxon>
        <taxon>Bacillati</taxon>
        <taxon>Actinomycetota</taxon>
        <taxon>Actinomycetes</taxon>
        <taxon>Micromonosporales</taxon>
        <taxon>Micromonosporaceae</taxon>
        <taxon>Micromonospora</taxon>
    </lineage>
</organism>
<feature type="compositionally biased region" description="Basic and acidic residues" evidence="1">
    <location>
        <begin position="38"/>
        <end position="48"/>
    </location>
</feature>
<gene>
    <name evidence="5" type="ORF">FHU28_001390</name>
</gene>
<protein>
    <recommendedName>
        <fullName evidence="4">DUF4349 domain-containing protein</fullName>
    </recommendedName>
</protein>
<name>A0ABR6M846_MICEC</name>
<sequence length="325" mass="33598">MGGRRFRGLALVVGLVAALAVGGCGADADSGNDSAEPAADRGAAREQPAEGGADGDQAAPGGTGGADLRVDQRSIIYTGTMQVRVDDVEAAAREAVTAVTAAGGFVGGDRRTSRSAEARATLTLRVPADKFAGVIDQLAGLGRQERREIRTEDVTEQVVDLDSRIATQRARVESARKLLAQASSVDELVRLENEVGTRQADLAALEARKRRLADLTSLSTITVTLLGPDASTAEEEADLGFLSGLDGGWTAFRASARIALTVLGAVLPFAVVIGVPLWLLLLWRRRRRARRTPPPGLGAMPPVPAGPAGGPVSAPPPVPAARSGP</sequence>
<evidence type="ECO:0000259" key="4">
    <source>
        <dbReference type="Pfam" id="PF14257"/>
    </source>
</evidence>
<keyword evidence="2" id="KW-0812">Transmembrane</keyword>
<dbReference type="Proteomes" id="UP000618986">
    <property type="component" value="Unassembled WGS sequence"/>
</dbReference>
<keyword evidence="6" id="KW-1185">Reference proteome</keyword>
<keyword evidence="3" id="KW-0732">Signal</keyword>
<feature type="chain" id="PRO_5045675202" description="DUF4349 domain-containing protein" evidence="3">
    <location>
        <begin position="27"/>
        <end position="325"/>
    </location>
</feature>
<feature type="domain" description="DUF4349" evidence="4">
    <location>
        <begin position="73"/>
        <end position="280"/>
    </location>
</feature>
<proteinExistence type="predicted"/>
<feature type="transmembrane region" description="Helical" evidence="2">
    <location>
        <begin position="258"/>
        <end position="283"/>
    </location>
</feature>
<accession>A0ABR6M846</accession>
<keyword evidence="2" id="KW-1133">Transmembrane helix</keyword>
<comment type="caution">
    <text evidence="5">The sequence shown here is derived from an EMBL/GenBank/DDBJ whole genome shotgun (WGS) entry which is preliminary data.</text>
</comment>
<evidence type="ECO:0000256" key="2">
    <source>
        <dbReference type="SAM" id="Phobius"/>
    </source>
</evidence>
<dbReference type="RefSeq" id="WP_184682024.1">
    <property type="nucleotide sequence ID" value="NZ_JACHJC010000001.1"/>
</dbReference>
<reference evidence="5 6" key="1">
    <citation type="submission" date="2020-08" db="EMBL/GenBank/DDBJ databases">
        <title>Sequencing the genomes of 1000 actinobacteria strains.</title>
        <authorList>
            <person name="Klenk H.-P."/>
        </authorList>
    </citation>
    <scope>NUCLEOTIDE SEQUENCE [LARGE SCALE GENOMIC DNA]</scope>
    <source>
        <strain evidence="5 6">DSM 43036</strain>
    </source>
</reference>
<dbReference type="EMBL" id="JACHJC010000001">
    <property type="protein sequence ID" value="MBB5111551.1"/>
    <property type="molecule type" value="Genomic_DNA"/>
</dbReference>
<feature type="compositionally biased region" description="Pro residues" evidence="1">
    <location>
        <begin position="292"/>
        <end position="305"/>
    </location>
</feature>
<dbReference type="InterPro" id="IPR025645">
    <property type="entry name" value="DUF4349"/>
</dbReference>
<dbReference type="Pfam" id="PF14257">
    <property type="entry name" value="DUF4349"/>
    <property type="match status" value="1"/>
</dbReference>
<keyword evidence="2" id="KW-0472">Membrane</keyword>
<evidence type="ECO:0000256" key="1">
    <source>
        <dbReference type="SAM" id="MobiDB-lite"/>
    </source>
</evidence>